<dbReference type="Proteomes" id="UP000594454">
    <property type="component" value="Chromosome 4"/>
</dbReference>
<dbReference type="InParanoid" id="A0A7R8YXB7"/>
<proteinExistence type="predicted"/>
<protein>
    <recommendedName>
        <fullName evidence="2">Kazal-like domain-containing protein</fullName>
    </recommendedName>
</protein>
<accession>A0A7R8YXB7</accession>
<keyword evidence="1" id="KW-0732">Signal</keyword>
<feature type="chain" id="PRO_5030834637" description="Kazal-like domain-containing protein" evidence="1">
    <location>
        <begin position="19"/>
        <end position="113"/>
    </location>
</feature>
<feature type="domain" description="Kazal-like" evidence="2">
    <location>
        <begin position="20"/>
        <end position="74"/>
    </location>
</feature>
<sequence length="113" mass="13015">MLLRRFGLILVLFVAVNGQFPEQPICNMRCGNDYQPVCVRQTDGISREFNNPCQLSLYNCQSNQKLRPNTACMRDIVQDAVRDALRRLPSASNFQLRNIREFIGALRRLARSL</sequence>
<gene>
    <name evidence="3" type="ORF">HERILL_LOCUS10420</name>
</gene>
<keyword evidence="4" id="KW-1185">Reference proteome</keyword>
<name>A0A7R8YXB7_HERIL</name>
<feature type="signal peptide" evidence="1">
    <location>
        <begin position="1"/>
        <end position="18"/>
    </location>
</feature>
<reference evidence="3 4" key="1">
    <citation type="submission" date="2020-11" db="EMBL/GenBank/DDBJ databases">
        <authorList>
            <person name="Wallbank WR R."/>
            <person name="Pardo Diaz C."/>
            <person name="Kozak K."/>
            <person name="Martin S."/>
            <person name="Jiggins C."/>
            <person name="Moest M."/>
            <person name="Warren A I."/>
            <person name="Generalovic N T."/>
            <person name="Byers J.R.P. K."/>
            <person name="Montejo-Kovacevich G."/>
            <person name="Yen C E."/>
        </authorList>
    </citation>
    <scope>NUCLEOTIDE SEQUENCE [LARGE SCALE GENOMIC DNA]</scope>
</reference>
<organism evidence="3 4">
    <name type="scientific">Hermetia illucens</name>
    <name type="common">Black soldier fly</name>
    <dbReference type="NCBI Taxonomy" id="343691"/>
    <lineage>
        <taxon>Eukaryota</taxon>
        <taxon>Metazoa</taxon>
        <taxon>Ecdysozoa</taxon>
        <taxon>Arthropoda</taxon>
        <taxon>Hexapoda</taxon>
        <taxon>Insecta</taxon>
        <taxon>Pterygota</taxon>
        <taxon>Neoptera</taxon>
        <taxon>Endopterygota</taxon>
        <taxon>Diptera</taxon>
        <taxon>Brachycera</taxon>
        <taxon>Stratiomyomorpha</taxon>
        <taxon>Stratiomyidae</taxon>
        <taxon>Hermetiinae</taxon>
        <taxon>Hermetia</taxon>
    </lineage>
</organism>
<dbReference type="InterPro" id="IPR002350">
    <property type="entry name" value="Kazal_dom"/>
</dbReference>
<dbReference type="EMBL" id="LR899012">
    <property type="protein sequence ID" value="CAD7087737.1"/>
    <property type="molecule type" value="Genomic_DNA"/>
</dbReference>
<dbReference type="OrthoDB" id="7073227at2759"/>
<dbReference type="PROSITE" id="PS51465">
    <property type="entry name" value="KAZAL_2"/>
    <property type="match status" value="1"/>
</dbReference>
<evidence type="ECO:0000313" key="4">
    <source>
        <dbReference type="Proteomes" id="UP000594454"/>
    </source>
</evidence>
<evidence type="ECO:0000313" key="3">
    <source>
        <dbReference type="EMBL" id="CAD7087737.1"/>
    </source>
</evidence>
<dbReference type="AlphaFoldDB" id="A0A7R8YXB7"/>
<evidence type="ECO:0000259" key="2">
    <source>
        <dbReference type="PROSITE" id="PS51465"/>
    </source>
</evidence>
<dbReference type="Gene3D" id="3.30.60.30">
    <property type="match status" value="1"/>
</dbReference>
<evidence type="ECO:0000256" key="1">
    <source>
        <dbReference type="SAM" id="SignalP"/>
    </source>
</evidence>